<dbReference type="InterPro" id="IPR050707">
    <property type="entry name" value="HTH_MetabolicPath_Reg"/>
</dbReference>
<dbReference type="PANTHER" id="PTHR30136">
    <property type="entry name" value="HELIX-TURN-HELIX TRANSCRIPTIONAL REGULATOR, ICLR FAMILY"/>
    <property type="match status" value="1"/>
</dbReference>
<feature type="domain" description="IclR-ED" evidence="5">
    <location>
        <begin position="72"/>
        <end position="255"/>
    </location>
</feature>
<keyword evidence="1" id="KW-0805">Transcription regulation</keyword>
<dbReference type="Gene3D" id="3.30.450.40">
    <property type="match status" value="1"/>
</dbReference>
<keyword evidence="3" id="KW-0804">Transcription</keyword>
<sequence length="255" mass="27583">MATASHAPPTLITSVQRALRLLEAAASHRDGAPAKQLAREAGIPLPTAYHLLRTLTHEGYLRREKGVFVLGAAVGLLAVAGTVQNRRSKLEESLQHWRDALGVPVYFAHYREGEIDLVAVADSPYAPAVAEWANFRETGHAHAVGQCLLSQLDAAALGDHLDRHPVQPVTRYSVPDRRALRERLAATGRMQPVIERQEYALGTVCAAIPITVGSSAAAMAISLPLHQEERLLPAIEQLRKGVGELLNTLAFSISI</sequence>
<dbReference type="SUPFAM" id="SSF55781">
    <property type="entry name" value="GAF domain-like"/>
    <property type="match status" value="1"/>
</dbReference>
<dbReference type="InterPro" id="IPR014757">
    <property type="entry name" value="Tscrpt_reg_IclR_C"/>
</dbReference>
<reference evidence="6" key="1">
    <citation type="submission" date="2022-06" db="EMBL/GenBank/DDBJ databases">
        <title>Genome public.</title>
        <authorList>
            <person name="Sun Q."/>
        </authorList>
    </citation>
    <scope>NUCLEOTIDE SEQUENCE</scope>
    <source>
        <strain evidence="6">CWNU-1</strain>
    </source>
</reference>
<dbReference type="Pfam" id="PF09339">
    <property type="entry name" value="HTH_IclR"/>
    <property type="match status" value="1"/>
</dbReference>
<dbReference type="InterPro" id="IPR029016">
    <property type="entry name" value="GAF-like_dom_sf"/>
</dbReference>
<evidence type="ECO:0000313" key="7">
    <source>
        <dbReference type="Proteomes" id="UP001431429"/>
    </source>
</evidence>
<dbReference type="Gene3D" id="1.10.10.10">
    <property type="entry name" value="Winged helix-like DNA-binding domain superfamily/Winged helix DNA-binding domain"/>
    <property type="match status" value="1"/>
</dbReference>
<protein>
    <submittedName>
        <fullName evidence="6">Helix-turn-helix domain-containing protein</fullName>
    </submittedName>
</protein>
<dbReference type="SMART" id="SM00346">
    <property type="entry name" value="HTH_ICLR"/>
    <property type="match status" value="1"/>
</dbReference>
<feature type="domain" description="HTH iclR-type" evidence="4">
    <location>
        <begin position="12"/>
        <end position="72"/>
    </location>
</feature>
<evidence type="ECO:0000256" key="2">
    <source>
        <dbReference type="ARBA" id="ARBA00023125"/>
    </source>
</evidence>
<evidence type="ECO:0000259" key="5">
    <source>
        <dbReference type="PROSITE" id="PS51078"/>
    </source>
</evidence>
<dbReference type="Pfam" id="PF01614">
    <property type="entry name" value="IclR_C"/>
    <property type="match status" value="1"/>
</dbReference>
<dbReference type="SUPFAM" id="SSF46785">
    <property type="entry name" value="Winged helix' DNA-binding domain"/>
    <property type="match status" value="1"/>
</dbReference>
<name>A0ABT0UUY8_9ACTN</name>
<dbReference type="PANTHER" id="PTHR30136:SF24">
    <property type="entry name" value="HTH-TYPE TRANSCRIPTIONAL REPRESSOR ALLR"/>
    <property type="match status" value="1"/>
</dbReference>
<dbReference type="PROSITE" id="PS51078">
    <property type="entry name" value="ICLR_ED"/>
    <property type="match status" value="1"/>
</dbReference>
<dbReference type="Proteomes" id="UP001431429">
    <property type="component" value="Unassembled WGS sequence"/>
</dbReference>
<comment type="caution">
    <text evidence="6">The sequence shown here is derived from an EMBL/GenBank/DDBJ whole genome shotgun (WGS) entry which is preliminary data.</text>
</comment>
<evidence type="ECO:0000256" key="3">
    <source>
        <dbReference type="ARBA" id="ARBA00023163"/>
    </source>
</evidence>
<proteinExistence type="predicted"/>
<evidence type="ECO:0000313" key="6">
    <source>
        <dbReference type="EMBL" id="MCM2391450.1"/>
    </source>
</evidence>
<accession>A0ABT0UUY8</accession>
<dbReference type="RefSeq" id="WP_250921777.1">
    <property type="nucleotide sequence ID" value="NZ_JAMQAW010000030.1"/>
</dbReference>
<dbReference type="InterPro" id="IPR036390">
    <property type="entry name" value="WH_DNA-bd_sf"/>
</dbReference>
<dbReference type="InterPro" id="IPR036388">
    <property type="entry name" value="WH-like_DNA-bd_sf"/>
</dbReference>
<evidence type="ECO:0000256" key="1">
    <source>
        <dbReference type="ARBA" id="ARBA00023015"/>
    </source>
</evidence>
<dbReference type="InterPro" id="IPR005471">
    <property type="entry name" value="Tscrpt_reg_IclR_N"/>
</dbReference>
<keyword evidence="2" id="KW-0238">DNA-binding</keyword>
<evidence type="ECO:0000259" key="4">
    <source>
        <dbReference type="PROSITE" id="PS51077"/>
    </source>
</evidence>
<gene>
    <name evidence="6" type="ORF">NBG84_24720</name>
</gene>
<dbReference type="PROSITE" id="PS51077">
    <property type="entry name" value="HTH_ICLR"/>
    <property type="match status" value="1"/>
</dbReference>
<keyword evidence="7" id="KW-1185">Reference proteome</keyword>
<dbReference type="EMBL" id="JAMQAW010000030">
    <property type="protein sequence ID" value="MCM2391450.1"/>
    <property type="molecule type" value="Genomic_DNA"/>
</dbReference>
<organism evidence="6 7">
    <name type="scientific">Streptomyces albipurpureus</name>
    <dbReference type="NCBI Taxonomy" id="2897419"/>
    <lineage>
        <taxon>Bacteria</taxon>
        <taxon>Bacillati</taxon>
        <taxon>Actinomycetota</taxon>
        <taxon>Actinomycetes</taxon>
        <taxon>Kitasatosporales</taxon>
        <taxon>Streptomycetaceae</taxon>
        <taxon>Streptomyces</taxon>
    </lineage>
</organism>